<evidence type="ECO:0000313" key="1">
    <source>
        <dbReference type="EMBL" id="KAJ6809599.1"/>
    </source>
</evidence>
<evidence type="ECO:0000313" key="2">
    <source>
        <dbReference type="Proteomes" id="UP001140949"/>
    </source>
</evidence>
<protein>
    <submittedName>
        <fullName evidence="1">Casein kinase 1-like isoform X2</fullName>
    </submittedName>
</protein>
<reference evidence="1" key="1">
    <citation type="journal article" date="2023" name="GigaByte">
        <title>Genome assembly of the bearded iris, Iris pallida Lam.</title>
        <authorList>
            <person name="Bruccoleri R.E."/>
            <person name="Oakeley E.J."/>
            <person name="Faust A.M.E."/>
            <person name="Altorfer M."/>
            <person name="Dessus-Babus S."/>
            <person name="Burckhardt D."/>
            <person name="Oertli M."/>
            <person name="Naumann U."/>
            <person name="Petersen F."/>
            <person name="Wong J."/>
        </authorList>
    </citation>
    <scope>NUCLEOTIDE SEQUENCE</scope>
    <source>
        <strain evidence="1">GSM-AAB239-AS_SAM_17_03QT</strain>
    </source>
</reference>
<dbReference type="GO" id="GO:0016301">
    <property type="term" value="F:kinase activity"/>
    <property type="evidence" value="ECO:0007669"/>
    <property type="project" value="UniProtKB-KW"/>
</dbReference>
<keyword evidence="1" id="KW-0418">Kinase</keyword>
<dbReference type="AlphaFoldDB" id="A0AAX6F0E7"/>
<accession>A0AAX6F0E7</accession>
<proteinExistence type="predicted"/>
<name>A0AAX6F0E7_IRIPA</name>
<keyword evidence="1" id="KW-0808">Transferase</keyword>
<organism evidence="1 2">
    <name type="scientific">Iris pallida</name>
    <name type="common">Sweet iris</name>
    <dbReference type="NCBI Taxonomy" id="29817"/>
    <lineage>
        <taxon>Eukaryota</taxon>
        <taxon>Viridiplantae</taxon>
        <taxon>Streptophyta</taxon>
        <taxon>Embryophyta</taxon>
        <taxon>Tracheophyta</taxon>
        <taxon>Spermatophyta</taxon>
        <taxon>Magnoliopsida</taxon>
        <taxon>Liliopsida</taxon>
        <taxon>Asparagales</taxon>
        <taxon>Iridaceae</taxon>
        <taxon>Iridoideae</taxon>
        <taxon>Irideae</taxon>
        <taxon>Iris</taxon>
    </lineage>
</organism>
<sequence length="68" mass="7913">MFRAERKWQSSWENKNLIGTTRYASVNTHLGVAKQEGRSGISWICAHLFSKRKLSLARPKSWHKEAEI</sequence>
<keyword evidence="2" id="KW-1185">Reference proteome</keyword>
<reference evidence="1" key="2">
    <citation type="submission" date="2023-04" db="EMBL/GenBank/DDBJ databases">
        <authorList>
            <person name="Bruccoleri R.E."/>
            <person name="Oakeley E.J."/>
            <person name="Faust A.-M."/>
            <person name="Dessus-Babus S."/>
            <person name="Altorfer M."/>
            <person name="Burckhardt D."/>
            <person name="Oertli M."/>
            <person name="Naumann U."/>
            <person name="Petersen F."/>
            <person name="Wong J."/>
        </authorList>
    </citation>
    <scope>NUCLEOTIDE SEQUENCE</scope>
    <source>
        <strain evidence="1">GSM-AAB239-AS_SAM_17_03QT</strain>
        <tissue evidence="1">Leaf</tissue>
    </source>
</reference>
<gene>
    <name evidence="1" type="ORF">M6B38_162265</name>
</gene>
<comment type="caution">
    <text evidence="1">The sequence shown here is derived from an EMBL/GenBank/DDBJ whole genome shotgun (WGS) entry which is preliminary data.</text>
</comment>
<dbReference type="Proteomes" id="UP001140949">
    <property type="component" value="Unassembled WGS sequence"/>
</dbReference>
<dbReference type="EMBL" id="JANAVB010033015">
    <property type="protein sequence ID" value="KAJ6809599.1"/>
    <property type="molecule type" value="Genomic_DNA"/>
</dbReference>